<keyword evidence="1" id="KW-0472">Membrane</keyword>
<protein>
    <submittedName>
        <fullName evidence="2">Uncharacterized protein</fullName>
    </submittedName>
</protein>
<proteinExistence type="predicted"/>
<feature type="non-terminal residue" evidence="2">
    <location>
        <position position="301"/>
    </location>
</feature>
<feature type="transmembrane region" description="Helical" evidence="1">
    <location>
        <begin position="124"/>
        <end position="150"/>
    </location>
</feature>
<gene>
    <name evidence="2" type="ORF">EZS28_021200</name>
</gene>
<dbReference type="Proteomes" id="UP000324800">
    <property type="component" value="Unassembled WGS sequence"/>
</dbReference>
<reference evidence="2 3" key="1">
    <citation type="submission" date="2019-03" db="EMBL/GenBank/DDBJ databases">
        <title>Single cell metagenomics reveals metabolic interactions within the superorganism composed of flagellate Streblomastix strix and complex community of Bacteroidetes bacteria on its surface.</title>
        <authorList>
            <person name="Treitli S.C."/>
            <person name="Kolisko M."/>
            <person name="Husnik F."/>
            <person name="Keeling P."/>
            <person name="Hampl V."/>
        </authorList>
    </citation>
    <scope>NUCLEOTIDE SEQUENCE [LARGE SCALE GENOMIC DNA]</scope>
    <source>
        <strain evidence="2">ST1C</strain>
    </source>
</reference>
<sequence length="301" mass="33973">MVQRGFFDIISENVFNVLRTNTRDKLWSFKLYPNLKDCIEDLLIDDEKVDLNNIDSDKIIGEAMSLVAVIVPSLVLFGIVSAWFIAWLCSLGWKKCCCLTPGPWINCGCWNEEGSKSVARYSTLTAWIICTVLYIFFLVAISISAFYAPIPLQSIPNQMNVFDNRTDKIFDVISTVNITSDQIIVVFNDILGLIIPQMPQNDMNTLANKTRSTIIYTKSNASLITAEVVESASQSLLIGIEDDIQILKDINFIVNASDASHPLKLNGDQILTEQQKQSYNSAYQKDQQAFGGWEQKKYQRK</sequence>
<evidence type="ECO:0000313" key="3">
    <source>
        <dbReference type="Proteomes" id="UP000324800"/>
    </source>
</evidence>
<evidence type="ECO:0000256" key="1">
    <source>
        <dbReference type="SAM" id="Phobius"/>
    </source>
</evidence>
<keyword evidence="1" id="KW-0812">Transmembrane</keyword>
<name>A0A5J4VL15_9EUKA</name>
<comment type="caution">
    <text evidence="2">The sequence shown here is derived from an EMBL/GenBank/DDBJ whole genome shotgun (WGS) entry which is preliminary data.</text>
</comment>
<organism evidence="2 3">
    <name type="scientific">Streblomastix strix</name>
    <dbReference type="NCBI Taxonomy" id="222440"/>
    <lineage>
        <taxon>Eukaryota</taxon>
        <taxon>Metamonada</taxon>
        <taxon>Preaxostyla</taxon>
        <taxon>Oxymonadida</taxon>
        <taxon>Streblomastigidae</taxon>
        <taxon>Streblomastix</taxon>
    </lineage>
</organism>
<keyword evidence="1" id="KW-1133">Transmembrane helix</keyword>
<dbReference type="EMBL" id="SNRW01006337">
    <property type="protein sequence ID" value="KAA6383272.1"/>
    <property type="molecule type" value="Genomic_DNA"/>
</dbReference>
<feature type="transmembrane region" description="Helical" evidence="1">
    <location>
        <begin position="63"/>
        <end position="85"/>
    </location>
</feature>
<dbReference type="AlphaFoldDB" id="A0A5J4VL15"/>
<evidence type="ECO:0000313" key="2">
    <source>
        <dbReference type="EMBL" id="KAA6383272.1"/>
    </source>
</evidence>
<accession>A0A5J4VL15</accession>